<accession>A0ABW5E7X9</accession>
<protein>
    <recommendedName>
        <fullName evidence="3">DUF3300 domain-containing protein</fullName>
    </recommendedName>
</protein>
<dbReference type="EMBL" id="JBHUJC010000046">
    <property type="protein sequence ID" value="MFD2277785.1"/>
    <property type="molecule type" value="Genomic_DNA"/>
</dbReference>
<proteinExistence type="predicted"/>
<gene>
    <name evidence="1" type="ORF">ACFSQZ_15050</name>
</gene>
<evidence type="ECO:0000313" key="2">
    <source>
        <dbReference type="Proteomes" id="UP001597297"/>
    </source>
</evidence>
<dbReference type="RefSeq" id="WP_377093295.1">
    <property type="nucleotide sequence ID" value="NZ_JBHSJM010000001.1"/>
</dbReference>
<name>A0ABW5E7X9_9BACT</name>
<dbReference type="Proteomes" id="UP001597297">
    <property type="component" value="Unassembled WGS sequence"/>
</dbReference>
<evidence type="ECO:0008006" key="3">
    <source>
        <dbReference type="Google" id="ProtNLM"/>
    </source>
</evidence>
<organism evidence="1 2">
    <name type="scientific">Rubritalea spongiae</name>
    <dbReference type="NCBI Taxonomy" id="430797"/>
    <lineage>
        <taxon>Bacteria</taxon>
        <taxon>Pseudomonadati</taxon>
        <taxon>Verrucomicrobiota</taxon>
        <taxon>Verrucomicrobiia</taxon>
        <taxon>Verrucomicrobiales</taxon>
        <taxon>Rubritaleaceae</taxon>
        <taxon>Rubritalea</taxon>
    </lineage>
</organism>
<sequence length="122" mass="14505">MKVLISCITLGLVIFSQAKEEEWYNADGKLVRVLPASVTKEEWKPHWQRKPEYFLERFTWDTRRPYVRSAQPYHSSPYHYNSYGWASGYHYAPYRLYGYCRPSYGIRGYYSSSGNWGIRIGN</sequence>
<keyword evidence="2" id="KW-1185">Reference proteome</keyword>
<reference evidence="2" key="1">
    <citation type="journal article" date="2019" name="Int. J. Syst. Evol. Microbiol.">
        <title>The Global Catalogue of Microorganisms (GCM) 10K type strain sequencing project: providing services to taxonomists for standard genome sequencing and annotation.</title>
        <authorList>
            <consortium name="The Broad Institute Genomics Platform"/>
            <consortium name="The Broad Institute Genome Sequencing Center for Infectious Disease"/>
            <person name="Wu L."/>
            <person name="Ma J."/>
        </authorList>
    </citation>
    <scope>NUCLEOTIDE SEQUENCE [LARGE SCALE GENOMIC DNA]</scope>
    <source>
        <strain evidence="2">JCM 16545</strain>
    </source>
</reference>
<evidence type="ECO:0000313" key="1">
    <source>
        <dbReference type="EMBL" id="MFD2277785.1"/>
    </source>
</evidence>
<comment type="caution">
    <text evidence="1">The sequence shown here is derived from an EMBL/GenBank/DDBJ whole genome shotgun (WGS) entry which is preliminary data.</text>
</comment>